<evidence type="ECO:0000313" key="2">
    <source>
        <dbReference type="EMBL" id="PZO89482.1"/>
    </source>
</evidence>
<feature type="signal peptide" evidence="1">
    <location>
        <begin position="1"/>
        <end position="20"/>
    </location>
</feature>
<dbReference type="AlphaFoldDB" id="A0A2W5A8B9"/>
<gene>
    <name evidence="2" type="ORF">DI623_10050</name>
</gene>
<evidence type="ECO:0000256" key="1">
    <source>
        <dbReference type="SAM" id="SignalP"/>
    </source>
</evidence>
<organism evidence="2 3">
    <name type="scientific">Sphingomonas sanxanigenens</name>
    <dbReference type="NCBI Taxonomy" id="397260"/>
    <lineage>
        <taxon>Bacteria</taxon>
        <taxon>Pseudomonadati</taxon>
        <taxon>Pseudomonadota</taxon>
        <taxon>Alphaproteobacteria</taxon>
        <taxon>Sphingomonadales</taxon>
        <taxon>Sphingomonadaceae</taxon>
        <taxon>Sphingomonas</taxon>
    </lineage>
</organism>
<sequence>MRSTARVLLLTPAAALTVAAAPPVVPGNRAAFCRGEVSAMYGVRPIYVKTGKLLKDRRGATSVSGTVDKGSEGVKKFKCRFDTRGRFIDVMAMTPDGY</sequence>
<dbReference type="Proteomes" id="UP000249066">
    <property type="component" value="Unassembled WGS sequence"/>
</dbReference>
<dbReference type="EMBL" id="QFNN01000057">
    <property type="protein sequence ID" value="PZO89482.1"/>
    <property type="molecule type" value="Genomic_DNA"/>
</dbReference>
<comment type="caution">
    <text evidence="2">The sequence shown here is derived from an EMBL/GenBank/DDBJ whole genome shotgun (WGS) entry which is preliminary data.</text>
</comment>
<reference evidence="2 3" key="1">
    <citation type="submission" date="2017-08" db="EMBL/GenBank/DDBJ databases">
        <title>Infants hospitalized years apart are colonized by the same room-sourced microbial strains.</title>
        <authorList>
            <person name="Brooks B."/>
            <person name="Olm M.R."/>
            <person name="Firek B.A."/>
            <person name="Baker R."/>
            <person name="Thomas B.C."/>
            <person name="Morowitz M.J."/>
            <person name="Banfield J.F."/>
        </authorList>
    </citation>
    <scope>NUCLEOTIDE SEQUENCE [LARGE SCALE GENOMIC DNA]</scope>
    <source>
        <strain evidence="2">S2_018_000_R2_101</strain>
    </source>
</reference>
<feature type="chain" id="PRO_5016111215" evidence="1">
    <location>
        <begin position="21"/>
        <end position="98"/>
    </location>
</feature>
<accession>A0A2W5A8B9</accession>
<proteinExistence type="predicted"/>
<name>A0A2W5A8B9_9SPHN</name>
<evidence type="ECO:0000313" key="3">
    <source>
        <dbReference type="Proteomes" id="UP000249066"/>
    </source>
</evidence>
<protein>
    <submittedName>
        <fullName evidence="2">Uncharacterized protein</fullName>
    </submittedName>
</protein>
<keyword evidence="1" id="KW-0732">Signal</keyword>